<name>A0A1H9NDA6_9PSEU</name>
<sequence length="148" mass="15540">MRAATVVLPSGELVRADASNPDLLWAVRGAGSYVGVVTDFDIEGMHLPGIHAGQVVIEIDDGGVALRRWSESMANAPRELTMSGILTTAEGGRPVLVMTAVLATSDLRVAEAALAPWTGQSGVHRGLLGRGRYAELVSHSHLHPNVGQ</sequence>
<dbReference type="InterPro" id="IPR050416">
    <property type="entry name" value="FAD-linked_Oxidoreductase"/>
</dbReference>
<evidence type="ECO:0000313" key="6">
    <source>
        <dbReference type="EMBL" id="SER33747.1"/>
    </source>
</evidence>
<dbReference type="EMBL" id="FOFR01000010">
    <property type="protein sequence ID" value="SER33747.1"/>
    <property type="molecule type" value="Genomic_DNA"/>
</dbReference>
<dbReference type="InterPro" id="IPR036318">
    <property type="entry name" value="FAD-bd_PCMH-like_sf"/>
</dbReference>
<reference evidence="7" key="1">
    <citation type="submission" date="2016-10" db="EMBL/GenBank/DDBJ databases">
        <authorList>
            <person name="Varghese N."/>
            <person name="Submissions S."/>
        </authorList>
    </citation>
    <scope>NUCLEOTIDE SEQUENCE [LARGE SCALE GENOMIC DNA]</scope>
    <source>
        <strain evidence="7">CGMCC 4.3525</strain>
    </source>
</reference>
<keyword evidence="4" id="KW-0274">FAD</keyword>
<evidence type="ECO:0000256" key="1">
    <source>
        <dbReference type="ARBA" id="ARBA00001974"/>
    </source>
</evidence>
<comment type="similarity">
    <text evidence="2">Belongs to the oxygen-dependent FAD-linked oxidoreductase family.</text>
</comment>
<keyword evidence="5" id="KW-0560">Oxidoreductase</keyword>
<dbReference type="AlphaFoldDB" id="A0A1H9NDA6"/>
<accession>A0A1H9NDA6</accession>
<dbReference type="RefSeq" id="WP_089953450.1">
    <property type="nucleotide sequence ID" value="NZ_FOFR01000010.1"/>
</dbReference>
<evidence type="ECO:0000313" key="7">
    <source>
        <dbReference type="Proteomes" id="UP000199352"/>
    </source>
</evidence>
<dbReference type="STRING" id="402600.SAMN05216188_110141"/>
<dbReference type="Gene3D" id="3.40.462.20">
    <property type="match status" value="1"/>
</dbReference>
<proteinExistence type="inferred from homology"/>
<dbReference type="InterPro" id="IPR016169">
    <property type="entry name" value="FAD-bd_PCMH_sub2"/>
</dbReference>
<keyword evidence="3" id="KW-0285">Flavoprotein</keyword>
<protein>
    <submittedName>
        <fullName evidence="6">Uncharacterized protein</fullName>
    </submittedName>
</protein>
<dbReference type="SUPFAM" id="SSF56176">
    <property type="entry name" value="FAD-binding/transporter-associated domain-like"/>
    <property type="match status" value="1"/>
</dbReference>
<dbReference type="OrthoDB" id="9775082at2"/>
<evidence type="ECO:0000256" key="2">
    <source>
        <dbReference type="ARBA" id="ARBA00005466"/>
    </source>
</evidence>
<evidence type="ECO:0000256" key="5">
    <source>
        <dbReference type="ARBA" id="ARBA00023002"/>
    </source>
</evidence>
<gene>
    <name evidence="6" type="ORF">SAMN05216188_110141</name>
</gene>
<evidence type="ECO:0000256" key="4">
    <source>
        <dbReference type="ARBA" id="ARBA00022827"/>
    </source>
</evidence>
<dbReference type="Gene3D" id="3.30.465.10">
    <property type="match status" value="1"/>
</dbReference>
<dbReference type="Proteomes" id="UP000199352">
    <property type="component" value="Unassembled WGS sequence"/>
</dbReference>
<dbReference type="GO" id="GO:0050660">
    <property type="term" value="F:flavin adenine dinucleotide binding"/>
    <property type="evidence" value="ECO:0007669"/>
    <property type="project" value="InterPro"/>
</dbReference>
<dbReference type="GO" id="GO:0016491">
    <property type="term" value="F:oxidoreductase activity"/>
    <property type="evidence" value="ECO:0007669"/>
    <property type="project" value="UniProtKB-KW"/>
</dbReference>
<evidence type="ECO:0000256" key="3">
    <source>
        <dbReference type="ARBA" id="ARBA00022630"/>
    </source>
</evidence>
<organism evidence="6 7">
    <name type="scientific">Lentzea xinjiangensis</name>
    <dbReference type="NCBI Taxonomy" id="402600"/>
    <lineage>
        <taxon>Bacteria</taxon>
        <taxon>Bacillati</taxon>
        <taxon>Actinomycetota</taxon>
        <taxon>Actinomycetes</taxon>
        <taxon>Pseudonocardiales</taxon>
        <taxon>Pseudonocardiaceae</taxon>
        <taxon>Lentzea</taxon>
    </lineage>
</organism>
<dbReference type="PANTHER" id="PTHR42973">
    <property type="entry name" value="BINDING OXIDOREDUCTASE, PUTATIVE (AFU_ORTHOLOGUE AFUA_1G17690)-RELATED"/>
    <property type="match status" value="1"/>
</dbReference>
<comment type="cofactor">
    <cofactor evidence="1">
        <name>FAD</name>
        <dbReference type="ChEBI" id="CHEBI:57692"/>
    </cofactor>
</comment>
<dbReference type="PANTHER" id="PTHR42973:SF39">
    <property type="entry name" value="FAD-BINDING PCMH-TYPE DOMAIN-CONTAINING PROTEIN"/>
    <property type="match status" value="1"/>
</dbReference>
<keyword evidence="7" id="KW-1185">Reference proteome</keyword>